<dbReference type="Pfam" id="PF00196">
    <property type="entry name" value="GerE"/>
    <property type="match status" value="1"/>
</dbReference>
<organism evidence="5 6">
    <name type="scientific">Corynebacterium accolens</name>
    <dbReference type="NCBI Taxonomy" id="38284"/>
    <lineage>
        <taxon>Bacteria</taxon>
        <taxon>Bacillati</taxon>
        <taxon>Actinomycetota</taxon>
        <taxon>Actinomycetes</taxon>
        <taxon>Mycobacteriales</taxon>
        <taxon>Corynebacteriaceae</taxon>
        <taxon>Corynebacterium</taxon>
    </lineage>
</organism>
<dbReference type="PANTHER" id="PTHR43214">
    <property type="entry name" value="TWO-COMPONENT RESPONSE REGULATOR"/>
    <property type="match status" value="1"/>
</dbReference>
<accession>A0AAP4BXI2</accession>
<dbReference type="AlphaFoldDB" id="A0AAP4BXI2"/>
<proteinExistence type="predicted"/>
<evidence type="ECO:0000313" key="5">
    <source>
        <dbReference type="EMBL" id="MDK4334464.1"/>
    </source>
</evidence>
<dbReference type="InterPro" id="IPR000792">
    <property type="entry name" value="Tscrpt_reg_LuxR_C"/>
</dbReference>
<dbReference type="SMART" id="SM00421">
    <property type="entry name" value="HTH_LUXR"/>
    <property type="match status" value="1"/>
</dbReference>
<dbReference type="PROSITE" id="PS50110">
    <property type="entry name" value="RESPONSE_REGULATORY"/>
    <property type="match status" value="1"/>
</dbReference>
<dbReference type="Pfam" id="PF00072">
    <property type="entry name" value="Response_reg"/>
    <property type="match status" value="1"/>
</dbReference>
<evidence type="ECO:0000259" key="3">
    <source>
        <dbReference type="PROSITE" id="PS50043"/>
    </source>
</evidence>
<dbReference type="CDD" id="cd06170">
    <property type="entry name" value="LuxR_C_like"/>
    <property type="match status" value="1"/>
</dbReference>
<evidence type="ECO:0000256" key="1">
    <source>
        <dbReference type="ARBA" id="ARBA00023125"/>
    </source>
</evidence>
<dbReference type="GO" id="GO:0003677">
    <property type="term" value="F:DNA binding"/>
    <property type="evidence" value="ECO:0007669"/>
    <property type="project" value="UniProtKB-KW"/>
</dbReference>
<comment type="caution">
    <text evidence="5">The sequence shown here is derived from an EMBL/GenBank/DDBJ whole genome shotgun (WGS) entry which is preliminary data.</text>
</comment>
<dbReference type="SUPFAM" id="SSF46894">
    <property type="entry name" value="C-terminal effector domain of the bipartite response regulators"/>
    <property type="match status" value="1"/>
</dbReference>
<feature type="modified residue" description="4-aspartylphosphate" evidence="2">
    <location>
        <position position="60"/>
    </location>
</feature>
<dbReference type="InterPro" id="IPR039420">
    <property type="entry name" value="WalR-like"/>
</dbReference>
<dbReference type="InterPro" id="IPR001789">
    <property type="entry name" value="Sig_transdc_resp-reg_receiver"/>
</dbReference>
<evidence type="ECO:0000259" key="4">
    <source>
        <dbReference type="PROSITE" id="PS50110"/>
    </source>
</evidence>
<dbReference type="GO" id="GO:0006355">
    <property type="term" value="P:regulation of DNA-templated transcription"/>
    <property type="evidence" value="ECO:0007669"/>
    <property type="project" value="InterPro"/>
</dbReference>
<reference evidence="5" key="1">
    <citation type="submission" date="2023-05" db="EMBL/GenBank/DDBJ databases">
        <title>Metabolic capabilities are highly conserved among human nasal-associated Corynebacterium species in pangenomic analyses.</title>
        <authorList>
            <person name="Tran T.H."/>
            <person name="Roberts A.Q."/>
            <person name="Escapa I.F."/>
            <person name="Gao W."/>
            <person name="Conlan S."/>
            <person name="Kong H."/>
            <person name="Segre J.A."/>
            <person name="Kelly M.S."/>
            <person name="Lemon K.P."/>
        </authorList>
    </citation>
    <scope>NUCLEOTIDE SEQUENCE</scope>
    <source>
        <strain evidence="5">KPL2618</strain>
    </source>
</reference>
<protein>
    <submittedName>
        <fullName evidence="5">Response regulator transcription factor</fullName>
    </submittedName>
</protein>
<dbReference type="PANTHER" id="PTHR43214:SF42">
    <property type="entry name" value="TRANSCRIPTIONAL REGULATORY PROTEIN DESR"/>
    <property type="match status" value="1"/>
</dbReference>
<gene>
    <name evidence="5" type="ORF">QPX58_03390</name>
</gene>
<name>A0AAP4BXI2_9CORY</name>
<dbReference type="InterPro" id="IPR011006">
    <property type="entry name" value="CheY-like_superfamily"/>
</dbReference>
<dbReference type="SUPFAM" id="SSF52172">
    <property type="entry name" value="CheY-like"/>
    <property type="match status" value="1"/>
</dbReference>
<dbReference type="CDD" id="cd19930">
    <property type="entry name" value="REC_DesR-like"/>
    <property type="match status" value="1"/>
</dbReference>
<feature type="domain" description="HTH luxR-type" evidence="3">
    <location>
        <begin position="138"/>
        <end position="203"/>
    </location>
</feature>
<dbReference type="GO" id="GO:0000160">
    <property type="term" value="P:phosphorelay signal transduction system"/>
    <property type="evidence" value="ECO:0007669"/>
    <property type="project" value="InterPro"/>
</dbReference>
<keyword evidence="1" id="KW-0238">DNA-binding</keyword>
<evidence type="ECO:0000256" key="2">
    <source>
        <dbReference type="PROSITE-ProRule" id="PRU00169"/>
    </source>
</evidence>
<dbReference type="Proteomes" id="UP001230317">
    <property type="component" value="Unassembled WGS sequence"/>
</dbReference>
<dbReference type="EMBL" id="JASNVU010000003">
    <property type="protein sequence ID" value="MDK4334464.1"/>
    <property type="molecule type" value="Genomic_DNA"/>
</dbReference>
<evidence type="ECO:0000313" key="6">
    <source>
        <dbReference type="Proteomes" id="UP001230317"/>
    </source>
</evidence>
<feature type="domain" description="Response regulatory" evidence="4">
    <location>
        <begin position="9"/>
        <end position="123"/>
    </location>
</feature>
<dbReference type="SMART" id="SM00448">
    <property type="entry name" value="REC"/>
    <property type="match status" value="1"/>
</dbReference>
<dbReference type="PRINTS" id="PR00038">
    <property type="entry name" value="HTHLUXR"/>
</dbReference>
<dbReference type="PROSITE" id="PS50043">
    <property type="entry name" value="HTH_LUXR_2"/>
    <property type="match status" value="1"/>
</dbReference>
<dbReference type="RefSeq" id="WP_005282866.1">
    <property type="nucleotide sequence ID" value="NZ_CP100374.1"/>
</dbReference>
<dbReference type="InterPro" id="IPR016032">
    <property type="entry name" value="Sig_transdc_resp-reg_C-effctor"/>
</dbReference>
<keyword evidence="2" id="KW-0597">Phosphoprotein</keyword>
<sequence>MADTSPPIRILIAEDQSLVRGALVALLATEPDIEVVAQCATGNEVAGLVAKHNVEVALLDIEMPGKSGLDVAEELSGGPCKCLIVTTFGRGGYVKRAIDADIAGFIVKDTPPEQLAEAIRRVKAGLRVIDPALARESLFTPDNPLTPREREIARLLLSGVTSSELARKVHLSPGSVRNVVSSIMTKTDANNRYEAATKAQTQGWI</sequence>
<dbReference type="Gene3D" id="3.40.50.2300">
    <property type="match status" value="1"/>
</dbReference>